<protein>
    <submittedName>
        <fullName evidence="1">Uncharacterized protein</fullName>
    </submittedName>
</protein>
<sequence length="2542" mass="293366">MEMKKSLIHGTLLIFLQRQVKRFKDIIFCSYIYEKMMNGRYFGGKVVEAEIYDGKIRYRKSNNRTTDENLTLTTPSGSKSNKTTFVTFPILEHSSKISSLRSIISTLLQIPEVCASKELRIFLSQQNSTFPSLQKDPDSISYSDPREIIGYIFKYFSEGVEDLSPTSSFIDNLSENNLNILDTMATKENVKSNNQQTQNLRVLENDVTGFTKPICDLFLEIFDLKKSNNWLKGRAIIIILQQLLGGAIERKFRETLRQAFGEQSILNILETLKNTLWPNGILIKNRPLRSYDEKIKTRLKAGFLFSTIFPGYLPDVAHKKLFNILQNPLLNSHLVFSIFDQIIEVIFPEIKEIKNCDESCWELLQEGSRSPWRSVSTLAYMSFAVSAATMGRVLARPVRKQEERCKTVTQVPVDMQQGVLEDTMKSEQQCMRLLRRRWSTVSLMSLSTLSSDAYVVPSVSLRKWGKECALQHQELALNMSRGYDAARISSWKPYFCSFKARKTFLSKSSKTLIRHLYPFKSRRPAPCLVPVRDIDDNRPCSIFSTDSICEFSNDSMVFSDPEFVSYKYSVSPSLTSSSVIKDIPLNVYAMNKNRRILNKDVCANEKCNIRVDQIFEIINPLNRLDIHDKEIHECSKLSDKQMFCSVCNFSNENSFNKTEEIAVFLQYPVNPSAMDWSIHFPDVDFSNTNKKVEILDVGCGYGGLLIALSTAYPNLLILGMEIRMQVTQYVKDKIFALRHQFSESKAYRNISVIRTNAMKFLPNFFHRHQLSKMFFCFPDPHFKKSKHKSRIITFTLLTEYAFILRPQGIIYTITDVEDLANWMVAHLDHHPLFERLSQQELDLDPCVAMMTSQTEEGKKDCERIIRPLVFSKPLEWIKAIETYKKESSMDKLHMPIHESKLVSDAFDEIIELIIRDFVVRWYKEIAPQGVFPIVVEKTIRYSLIQLGGRIKTIDIADVVVRKIIPIITSHIAEFSSADAKVQDLGLKQNLTDLTELNLAIAKKYNNGKLHPAVTFFQSGSIMYQKDHLRKSVGQFIGFILPESEMSSKIVSTLVREVISCGVLSPIIELLIDPDILNQLIETISGSIIQERKKIKYIRNVLKKHALYEKIEKQKYTPKFPLNDDKMFERYIRFIKRCNNLSNLRKMRNDLVLENHKFQSKISSSKYSLYSNQYINDILAKFYKSKYYLEKQIGILTGNISNDYSDFVFQTPNVLLTQKDVKLIEILHNVSGLSYFMEFMDQKNRIVLVQFWFVVNDLNNPFDNDISSKNDPLGVISIFPESHDARLSYKEDISTVFETYFSENLLNISEESRNIVKEFIESPDTPEKYHNVKIVLSKIQNEVFDTMQEEDLPGFIKSEFFLKYLTTMTEEMSKNLKNTCQNHLIDNTIVKMNMLSESSSEYNFCSGLNTPIQGVKKGLSNSNDIDLDILKEVETALNGIMDNEDNQNKCKINSNIDNIVLLETSKAFIDCSKKSSSDISSANSGSFNSFMCSTSKKTRAPLFEESEQLDIDISCNNQNVDVDLTDADIHHASPGDLTLSEAIDNISLEIDNLVEEESVLNSLIKKAELTNSISELKIFKKSIKTIQSEVRRKKYQRQQYIIQESDNLLYGRSKIFIPTVTIGLEMDGSEYTLYIIEIQKFDSSKVMTAGWILGRRYSEFFHLHQRLKAHFPKVRNIELPKKSVVLKMQKSFIEGRRIMLEKYLQTLLQIPEVCASKELRIFLSQQNSNPLNRLDIHDKEIHECSKLSDKQMFCSVCNFSNENSFNKTEEMYLNTHKSPGNASSDVLWDNSSEIEHNDRKKTFESFTPTNMFLVNKRVPSFYSQNEKFQCNERYAKEELNETWDEDFDTDLIVPVNIAKQQDTIRSHLGSVRKFASLIEDLKDLREIAQKEGDNDEIWPEVEAIIALGTLENDVSDMHQQNSINKSAINEKQDMLREVIMRAIGKQFPIGERIGLDPDNLPGFVNYASLLKEKCQGIVDPIHAFSIMDFFSAMNQHTLETQHEDMIHDAVMDYYGRRLATCSSDKSIKIFEIEGDQQRLIETLKGHDGPVWRVSWAHPKFGTILASGGYDGRVIIWKETNNTWSKLAEHTSHQASVNSISWAPHELGAILACGSSDRKVSVLDFKDDGTWDTKTFPAHSVGCNAVSWSPSTPPASLIRTGKSHDLNFFKKIVTGGSDNLVKIWVFSNEQNNWVIEETLEGHTDWVRDVDWAPNIGLPRSYIASASQDKMVIIWVKEGDAPWKKVYLSDKPFPDVVWRVSWSLLGNILAVSCGDNRIYLYKETLKGTFKQINEISTSLFLENWFKTMIAKESLKTFEYKQIIKELASNDKKTRDSAVTSLCFFLSSKKRLSYFDLLKLWKGLYYCMWMSDRPLTQQKLANDLANLVSKCSLQNALLFLKAFWETICREWVSIDVLRLNKFYLLMRKYIEQGFRVCSPTDPKIPNSIRYHVSDIYLDELDKIFSEETQNKDFFVRILLEPFVYLVKKTPDKYVRKRVLENVFQDKRIELWLNKKYDYNLDSEISIFESLKMEVEFKDCNLMNFKL</sequence>
<evidence type="ECO:0000313" key="2">
    <source>
        <dbReference type="Proteomes" id="UP000768646"/>
    </source>
</evidence>
<evidence type="ECO:0000313" key="1">
    <source>
        <dbReference type="EMBL" id="KAG4305419.1"/>
    </source>
</evidence>
<dbReference type="EMBL" id="JABTEG010000003">
    <property type="protein sequence ID" value="KAG4305419.1"/>
    <property type="molecule type" value="Genomic_DNA"/>
</dbReference>
<comment type="caution">
    <text evidence="1">The sequence shown here is derived from an EMBL/GenBank/DDBJ whole genome shotgun (WGS) entry which is preliminary data.</text>
</comment>
<name>A0ACB7CIC8_9ASCO</name>
<reference evidence="1 2" key="1">
    <citation type="journal article" date="2021" name="Commun. Biol.">
        <title>Genomic insights into the host specific adaptation of the Pneumocystis genus.</title>
        <authorList>
            <person name="Cisse O.H."/>
            <person name="Ma L."/>
            <person name="Dekker J.P."/>
            <person name="Khil P.P."/>
            <person name="Youn J.-H."/>
            <person name="Brenchley J.M."/>
            <person name="Blair R."/>
            <person name="Pahar B."/>
            <person name="Chabe M."/>
            <person name="Van Rompay K.K.A."/>
            <person name="Keesler R."/>
            <person name="Sukura A."/>
            <person name="Hirsch V."/>
            <person name="Kutty G."/>
            <person name="Liu Y."/>
            <person name="Peng L."/>
            <person name="Chen J."/>
            <person name="Song J."/>
            <person name="Weissenbacher-Lang C."/>
            <person name="Xu J."/>
            <person name="Upham N.S."/>
            <person name="Stajich J.E."/>
            <person name="Cuomo C.A."/>
            <person name="Cushion M.T."/>
            <person name="Kovacs J.A."/>
        </authorList>
    </citation>
    <scope>NUCLEOTIDE SEQUENCE [LARGE SCALE GENOMIC DNA]</scope>
    <source>
        <strain evidence="1 2">RABM</strain>
    </source>
</reference>
<gene>
    <name evidence="1" type="ORF">PORY_000975</name>
</gene>
<accession>A0ACB7CIC8</accession>
<proteinExistence type="predicted"/>
<keyword evidence="2" id="KW-1185">Reference proteome</keyword>
<dbReference type="Proteomes" id="UP000768646">
    <property type="component" value="Unassembled WGS sequence"/>
</dbReference>
<organism evidence="1 2">
    <name type="scientific">Pneumocystis oryctolagi</name>
    <dbReference type="NCBI Taxonomy" id="42067"/>
    <lineage>
        <taxon>Eukaryota</taxon>
        <taxon>Fungi</taxon>
        <taxon>Dikarya</taxon>
        <taxon>Ascomycota</taxon>
        <taxon>Taphrinomycotina</taxon>
        <taxon>Pneumocystomycetes</taxon>
        <taxon>Pneumocystaceae</taxon>
        <taxon>Pneumocystis</taxon>
    </lineage>
</organism>